<dbReference type="Gene3D" id="1.10.287.70">
    <property type="match status" value="1"/>
</dbReference>
<dbReference type="InterPro" id="IPR003938">
    <property type="entry name" value="K_chnl_volt-dep_EAG/ELK/ERG"/>
</dbReference>
<feature type="transmembrane region" description="Helical" evidence="6">
    <location>
        <begin position="104"/>
        <end position="126"/>
    </location>
</feature>
<dbReference type="PANTHER" id="PTHR10217">
    <property type="entry name" value="VOLTAGE AND LIGAND GATED POTASSIUM CHANNEL"/>
    <property type="match status" value="1"/>
</dbReference>
<feature type="transmembrane region" description="Helical" evidence="6">
    <location>
        <begin position="213"/>
        <end position="238"/>
    </location>
</feature>
<evidence type="ECO:0000313" key="8">
    <source>
        <dbReference type="EMBL" id="CAE4662369.1"/>
    </source>
</evidence>
<gene>
    <name evidence="8" type="ORF">AMON00008_LOCUS60671</name>
</gene>
<evidence type="ECO:0000256" key="1">
    <source>
        <dbReference type="ARBA" id="ARBA00004141"/>
    </source>
</evidence>
<evidence type="ECO:0000256" key="5">
    <source>
        <dbReference type="SAM" id="MobiDB-lite"/>
    </source>
</evidence>
<keyword evidence="4 6" id="KW-0472">Membrane</keyword>
<evidence type="ECO:0000259" key="7">
    <source>
        <dbReference type="Pfam" id="PF00520"/>
    </source>
</evidence>
<evidence type="ECO:0000256" key="2">
    <source>
        <dbReference type="ARBA" id="ARBA00022692"/>
    </source>
</evidence>
<dbReference type="GO" id="GO:0042391">
    <property type="term" value="P:regulation of membrane potential"/>
    <property type="evidence" value="ECO:0007669"/>
    <property type="project" value="TreeGrafter"/>
</dbReference>
<comment type="subcellular location">
    <subcellularLocation>
        <location evidence="1">Membrane</location>
        <topology evidence="1">Multi-pass membrane protein</topology>
    </subcellularLocation>
</comment>
<dbReference type="PANTHER" id="PTHR10217:SF435">
    <property type="entry name" value="POTASSIUM VOLTAGE-GATED CHANNEL PROTEIN EAG"/>
    <property type="match status" value="1"/>
</dbReference>
<evidence type="ECO:0000256" key="4">
    <source>
        <dbReference type="ARBA" id="ARBA00023136"/>
    </source>
</evidence>
<evidence type="ECO:0000256" key="6">
    <source>
        <dbReference type="SAM" id="Phobius"/>
    </source>
</evidence>
<feature type="domain" description="Ion transport" evidence="7">
    <location>
        <begin position="74"/>
        <end position="327"/>
    </location>
</feature>
<sequence>MAPAEQCGYTLLPSDEPPAAPAEPEARRAPRVSPPPSSGDVQVMTRRVRYDGGVCYDSSRDPLVIHPHSPAVQAWNLGMSLLLLFDVAYLPLEVAFARSMPQALVFWLRLLSTVYFSLDICLQFFLQVPSPAGDYWLFSHRKIVRNYLHGFFLIDLVGVIPFCEVYAAVSTHRGGRVYLAHLLQFLRFMRMMRFTSVISRYRYDWDLSFFKRTMLYSGAVILTVLHLMSCIWCTLGNYQEGLSWLTELQRRGDGEPEDAPGQSASDVLAVYFSSAYFALYTLTGIGYGDIVPTTGSEYVFVICMMLFGSLVWAFIIGQIVSVIQHTNMAENSYQEKMDAILEMSKEYGFSNELRFRLQSYFQQLHVVRRTAFLQELVSKMNSGLAIEFVHIVHDSWLNNIWWLRKVSKSTFVVHLTLEFLPLLYCPRESIVTANRLYVLQRGLCIHGQRVLSRDMCWGTDMLLTQEHLRSHLTTMAISYVHVLYLTREALESTMLRFPEERVVVRRAYRTLCVMRGVVWRARQIRAVQQQQRRASRAQTGESQHPLDILDRLCAGDLSRGEPAVAHSHTDVEEAVRQTRQRIEALQDELGSRLENLGLQVAGALDLVTDALDAKQRKGWGRIVGR</sequence>
<organism evidence="8">
    <name type="scientific">Alexandrium monilatum</name>
    <dbReference type="NCBI Taxonomy" id="311494"/>
    <lineage>
        <taxon>Eukaryota</taxon>
        <taxon>Sar</taxon>
        <taxon>Alveolata</taxon>
        <taxon>Dinophyceae</taxon>
        <taxon>Gonyaulacales</taxon>
        <taxon>Pyrocystaceae</taxon>
        <taxon>Alexandrium</taxon>
    </lineage>
</organism>
<dbReference type="InterPro" id="IPR018490">
    <property type="entry name" value="cNMP-bd_dom_sf"/>
</dbReference>
<feature type="transmembrane region" description="Helical" evidence="6">
    <location>
        <begin position="147"/>
        <end position="169"/>
    </location>
</feature>
<feature type="transmembrane region" description="Helical" evidence="6">
    <location>
        <begin position="299"/>
        <end position="320"/>
    </location>
</feature>
<dbReference type="InterPro" id="IPR005821">
    <property type="entry name" value="Ion_trans_dom"/>
</dbReference>
<protein>
    <recommendedName>
        <fullName evidence="7">Ion transport domain-containing protein</fullName>
    </recommendedName>
</protein>
<feature type="region of interest" description="Disordered" evidence="5">
    <location>
        <begin position="1"/>
        <end position="41"/>
    </location>
</feature>
<dbReference type="GO" id="GO:0005886">
    <property type="term" value="C:plasma membrane"/>
    <property type="evidence" value="ECO:0007669"/>
    <property type="project" value="TreeGrafter"/>
</dbReference>
<accession>A0A7S4W951</accession>
<name>A0A7S4W951_9DINO</name>
<dbReference type="InterPro" id="IPR050818">
    <property type="entry name" value="KCNH_animal-type"/>
</dbReference>
<dbReference type="SUPFAM" id="SSF81324">
    <property type="entry name" value="Voltage-gated potassium channels"/>
    <property type="match status" value="1"/>
</dbReference>
<keyword evidence="3 6" id="KW-1133">Transmembrane helix</keyword>
<dbReference type="SUPFAM" id="SSF51206">
    <property type="entry name" value="cAMP-binding domain-like"/>
    <property type="match status" value="1"/>
</dbReference>
<proteinExistence type="predicted"/>
<keyword evidence="2 6" id="KW-0812">Transmembrane</keyword>
<dbReference type="GO" id="GO:0005249">
    <property type="term" value="F:voltage-gated potassium channel activity"/>
    <property type="evidence" value="ECO:0007669"/>
    <property type="project" value="InterPro"/>
</dbReference>
<dbReference type="AlphaFoldDB" id="A0A7S4W951"/>
<dbReference type="EMBL" id="HBNR01084740">
    <property type="protein sequence ID" value="CAE4662369.1"/>
    <property type="molecule type" value="Transcribed_RNA"/>
</dbReference>
<evidence type="ECO:0000256" key="3">
    <source>
        <dbReference type="ARBA" id="ARBA00022989"/>
    </source>
</evidence>
<dbReference type="PRINTS" id="PR01463">
    <property type="entry name" value="EAGCHANLFMLY"/>
</dbReference>
<reference evidence="8" key="1">
    <citation type="submission" date="2021-01" db="EMBL/GenBank/DDBJ databases">
        <authorList>
            <person name="Corre E."/>
            <person name="Pelletier E."/>
            <person name="Niang G."/>
            <person name="Scheremetjew M."/>
            <person name="Finn R."/>
            <person name="Kale V."/>
            <person name="Holt S."/>
            <person name="Cochrane G."/>
            <person name="Meng A."/>
            <person name="Brown T."/>
            <person name="Cohen L."/>
        </authorList>
    </citation>
    <scope>NUCLEOTIDE SEQUENCE</scope>
    <source>
        <strain evidence="8">CCMP3105</strain>
    </source>
</reference>
<dbReference type="Pfam" id="PF00520">
    <property type="entry name" value="Ion_trans"/>
    <property type="match status" value="1"/>
</dbReference>
<feature type="transmembrane region" description="Helical" evidence="6">
    <location>
        <begin position="268"/>
        <end position="287"/>
    </location>
</feature>